<organism evidence="2 3">
    <name type="scientific">Branchiostoma floridae</name>
    <name type="common">Florida lancelet</name>
    <name type="synonym">Amphioxus</name>
    <dbReference type="NCBI Taxonomy" id="7739"/>
    <lineage>
        <taxon>Eukaryota</taxon>
        <taxon>Metazoa</taxon>
        <taxon>Chordata</taxon>
        <taxon>Cephalochordata</taxon>
        <taxon>Leptocardii</taxon>
        <taxon>Amphioxiformes</taxon>
        <taxon>Branchiostomatidae</taxon>
        <taxon>Branchiostoma</taxon>
    </lineage>
</organism>
<dbReference type="GeneID" id="118429345"/>
<reference evidence="2" key="1">
    <citation type="journal article" date="2020" name="Nat. Ecol. Evol.">
        <title>Deeply conserved synteny resolves early events in vertebrate evolution.</title>
        <authorList>
            <person name="Simakov O."/>
            <person name="Marletaz F."/>
            <person name="Yue J.X."/>
            <person name="O'Connell B."/>
            <person name="Jenkins J."/>
            <person name="Brandt A."/>
            <person name="Calef R."/>
            <person name="Tung C.H."/>
            <person name="Huang T.K."/>
            <person name="Schmutz J."/>
            <person name="Satoh N."/>
            <person name="Yu J.K."/>
            <person name="Putnam N.H."/>
            <person name="Green R.E."/>
            <person name="Rokhsar D.S."/>
        </authorList>
    </citation>
    <scope>NUCLEOTIDE SEQUENCE [LARGE SCALE GENOMIC DNA]</scope>
    <source>
        <strain evidence="2">S238N-H82</strain>
    </source>
</reference>
<dbReference type="RefSeq" id="XP_035695719.1">
    <property type="nucleotide sequence ID" value="XM_035839826.1"/>
</dbReference>
<sequence length="157" mass="15933">MRHFVVLAVVSLLLHGYLVEGATTPAPTTAAVSGTPAGSATTCFACSTNDSTDACATGTTGSGSGCAFGVCIVELEEDADGNVVTFERKCHDQACNSDNENSVFSEAITSGGIHYEECCADAVDCNAITYTDLKSTAGKLTAGMAATLFGAICLLVL</sequence>
<accession>A0A9J7N9I4</accession>
<reference evidence="3" key="2">
    <citation type="submission" date="2025-08" db="UniProtKB">
        <authorList>
            <consortium name="RefSeq"/>
        </authorList>
    </citation>
    <scope>IDENTIFICATION</scope>
    <source>
        <strain evidence="3">S238N-H82</strain>
        <tissue evidence="3">Testes</tissue>
    </source>
</reference>
<dbReference type="KEGG" id="bfo:118429345"/>
<feature type="signal peptide" evidence="1">
    <location>
        <begin position="1"/>
        <end position="21"/>
    </location>
</feature>
<keyword evidence="1" id="KW-0732">Signal</keyword>
<dbReference type="OMA" id="EECCADA"/>
<dbReference type="OrthoDB" id="10064613at2759"/>
<evidence type="ECO:0000313" key="2">
    <source>
        <dbReference type="Proteomes" id="UP000001554"/>
    </source>
</evidence>
<proteinExistence type="predicted"/>
<protein>
    <submittedName>
        <fullName evidence="3">Uncharacterized protein LOC118429345</fullName>
    </submittedName>
</protein>
<dbReference type="Proteomes" id="UP000001554">
    <property type="component" value="Chromosome 13"/>
</dbReference>
<keyword evidence="2" id="KW-1185">Reference proteome</keyword>
<evidence type="ECO:0000256" key="1">
    <source>
        <dbReference type="SAM" id="SignalP"/>
    </source>
</evidence>
<gene>
    <name evidence="3" type="primary">LOC118429345</name>
</gene>
<name>A0A9J7N9I4_BRAFL</name>
<evidence type="ECO:0000313" key="3">
    <source>
        <dbReference type="RefSeq" id="XP_035695719.1"/>
    </source>
</evidence>
<dbReference type="AlphaFoldDB" id="A0A9J7N9I4"/>
<feature type="chain" id="PRO_5039912077" evidence="1">
    <location>
        <begin position="22"/>
        <end position="157"/>
    </location>
</feature>